<dbReference type="RefSeq" id="WP_020985973.1">
    <property type="nucleotide sequence ID" value="NZ_CP033614.1"/>
</dbReference>
<evidence type="ECO:0000313" key="5">
    <source>
        <dbReference type="EMBL" id="PJZ29460.1"/>
    </source>
</evidence>
<evidence type="ECO:0000313" key="4">
    <source>
        <dbReference type="EMBL" id="AYV57453.1"/>
    </source>
</evidence>
<dbReference type="AlphaFoldDB" id="A0A5F1XST8"/>
<dbReference type="EMBL" id="CP033614">
    <property type="protein sequence ID" value="AYV57453.1"/>
    <property type="molecule type" value="Genomic_DNA"/>
</dbReference>
<dbReference type="PANTHER" id="PTHR11092">
    <property type="entry name" value="SUGAR NUCLEOTIDE EPIMERASE RELATED"/>
    <property type="match status" value="1"/>
</dbReference>
<evidence type="ECO:0000313" key="6">
    <source>
        <dbReference type="Proteomes" id="UP000231919"/>
    </source>
</evidence>
<feature type="domain" description="NAD-dependent epimerase/dehydratase" evidence="2">
    <location>
        <begin position="5"/>
        <end position="227"/>
    </location>
</feature>
<dbReference type="Pfam" id="PF08338">
    <property type="entry name" value="DUF1731"/>
    <property type="match status" value="1"/>
</dbReference>
<dbReference type="InterPro" id="IPR013549">
    <property type="entry name" value="DUF1731"/>
</dbReference>
<dbReference type="PANTHER" id="PTHR11092:SF0">
    <property type="entry name" value="EPIMERASE FAMILY PROTEIN SDR39U1"/>
    <property type="match status" value="1"/>
</dbReference>
<feature type="domain" description="DUF1731" evidence="3">
    <location>
        <begin position="255"/>
        <end position="301"/>
    </location>
</feature>
<gene>
    <name evidence="5" type="ORF">CH378_12645</name>
    <name evidence="4" type="ORF">EFP84_08320</name>
</gene>
<dbReference type="CDD" id="cd05242">
    <property type="entry name" value="SDR_a8"/>
    <property type="match status" value="1"/>
</dbReference>
<dbReference type="Proteomes" id="UP000276407">
    <property type="component" value="Chromosome 1"/>
</dbReference>
<dbReference type="SUPFAM" id="SSF51735">
    <property type="entry name" value="NAD(P)-binding Rossmann-fold domains"/>
    <property type="match status" value="1"/>
</dbReference>
<organism evidence="4 7">
    <name type="scientific">Leptospira kmetyi</name>
    <dbReference type="NCBI Taxonomy" id="408139"/>
    <lineage>
        <taxon>Bacteria</taxon>
        <taxon>Pseudomonadati</taxon>
        <taxon>Spirochaetota</taxon>
        <taxon>Spirochaetia</taxon>
        <taxon>Leptospirales</taxon>
        <taxon>Leptospiraceae</taxon>
        <taxon>Leptospira</taxon>
    </lineage>
</organism>
<evidence type="ECO:0000313" key="7">
    <source>
        <dbReference type="Proteomes" id="UP000276407"/>
    </source>
</evidence>
<dbReference type="InterPro" id="IPR001509">
    <property type="entry name" value="Epimerase_deHydtase"/>
</dbReference>
<accession>A0A5F1XST8</accession>
<reference evidence="4 7" key="2">
    <citation type="submission" date="2018-11" db="EMBL/GenBank/DDBJ databases">
        <title>Complete genome sequence of Leptospira kmetyi isolate LS 001/16 from soil sample associated with a leptospirosis patient in Kelantan.</title>
        <authorList>
            <person name="Muhammad Yusoff F."/>
            <person name="Muhammad Yusoff S."/>
            <person name="Ahmad M.N."/>
            <person name="Yusof N.Y."/>
            <person name="Aziah I."/>
        </authorList>
    </citation>
    <scope>NUCLEOTIDE SEQUENCE [LARGE SCALE GENOMIC DNA]</scope>
    <source>
        <strain evidence="4 7">LS 001/16</strain>
    </source>
</reference>
<evidence type="ECO:0000259" key="3">
    <source>
        <dbReference type="Pfam" id="PF08338"/>
    </source>
</evidence>
<dbReference type="KEGG" id="lkm:EFP84_08320"/>
<dbReference type="Gene3D" id="3.40.50.720">
    <property type="entry name" value="NAD(P)-binding Rossmann-like Domain"/>
    <property type="match status" value="1"/>
</dbReference>
<protein>
    <submittedName>
        <fullName evidence="5">Epimerase</fullName>
    </submittedName>
    <submittedName>
        <fullName evidence="4">TIGR01777 family protein</fullName>
    </submittedName>
</protein>
<keyword evidence="6" id="KW-1185">Reference proteome</keyword>
<dbReference type="EMBL" id="NPDP01000022">
    <property type="protein sequence ID" value="PJZ29460.1"/>
    <property type="molecule type" value="Genomic_DNA"/>
</dbReference>
<dbReference type="Proteomes" id="UP000231919">
    <property type="component" value="Unassembled WGS sequence"/>
</dbReference>
<dbReference type="InterPro" id="IPR036291">
    <property type="entry name" value="NAD(P)-bd_dom_sf"/>
</dbReference>
<proteinExistence type="inferred from homology"/>
<dbReference type="NCBIfam" id="TIGR01777">
    <property type="entry name" value="yfcH"/>
    <property type="match status" value="1"/>
</dbReference>
<reference evidence="5 6" key="1">
    <citation type="submission" date="2017-07" db="EMBL/GenBank/DDBJ databases">
        <title>Leptospira spp. isolated from tropical soils.</title>
        <authorList>
            <person name="Thibeaux R."/>
            <person name="Iraola G."/>
            <person name="Ferres I."/>
            <person name="Bierque E."/>
            <person name="Girault D."/>
            <person name="Soupe-Gilbert M.-E."/>
            <person name="Picardeau M."/>
            <person name="Goarant C."/>
        </authorList>
    </citation>
    <scope>NUCLEOTIDE SEQUENCE [LARGE SCALE GENOMIC DNA]</scope>
    <source>
        <strain evidence="5 6">JW2-C-B1</strain>
    </source>
</reference>
<evidence type="ECO:0000259" key="2">
    <source>
        <dbReference type="Pfam" id="PF01370"/>
    </source>
</evidence>
<evidence type="ECO:0000256" key="1">
    <source>
        <dbReference type="ARBA" id="ARBA00009353"/>
    </source>
</evidence>
<name>A0A5F1XST8_9LEPT</name>
<comment type="similarity">
    <text evidence="1">Belongs to the NAD(P)-dependent epimerase/dehydratase family. SDR39U1 subfamily.</text>
</comment>
<dbReference type="Pfam" id="PF01370">
    <property type="entry name" value="Epimerase"/>
    <property type="match status" value="1"/>
</dbReference>
<dbReference type="InterPro" id="IPR010099">
    <property type="entry name" value="SDR39U1"/>
</dbReference>
<sequence>MKVGIAGGTGLIGSNLAKRLLELGHSVRIFSRSSNIPSNLRGQKNLEVVGGSFPKTKDLEGLDALVNLAGSPIAGVRWTDKVKEEIRSSRVDYTENLVSSFLKIVGTPPKVFIQGSAVGYYGSYEKNTEEFSENSPLGSDFLASLCSDWEHGIEAIAKLPVRSIRVRTGIVLSKDGGALKSMLPSFRLGLGGPIGSGDQIFSWIHIDDAVNAILFALENSNVSGVVNLTAPNPVDNEKFTKTLGKVLRRPAFFRVPATALKILFEDGAEVLLKGQRVVPKKLQDNGYSFLYPNLEDALRALLK</sequence>